<accession>A0A7W8XVN2</accession>
<evidence type="ECO:0000313" key="1">
    <source>
        <dbReference type="EMBL" id="MBB5576406.1"/>
    </source>
</evidence>
<dbReference type="EMBL" id="JACHBI010000012">
    <property type="protein sequence ID" value="MBB5576406.1"/>
    <property type="molecule type" value="Genomic_DNA"/>
</dbReference>
<sequence>MAATTALKSGRSVTAVKTDNDPVYRTAVSELKTLRTAIEQSTGKWSLTNDKSQHTVNHKVKK</sequence>
<name>A0A7W8XVN2_9HYPH</name>
<dbReference type="AlphaFoldDB" id="A0A7W8XVN2"/>
<proteinExistence type="predicted"/>
<reference evidence="1 2" key="1">
    <citation type="submission" date="2020-08" db="EMBL/GenBank/DDBJ databases">
        <title>Genomic Encyclopedia of Type Strains, Phase IV (KMG-V): Genome sequencing to study the core and pangenomes of soil and plant-associated prokaryotes.</title>
        <authorList>
            <person name="Whitman W."/>
        </authorList>
    </citation>
    <scope>NUCLEOTIDE SEQUENCE [LARGE SCALE GENOMIC DNA]</scope>
    <source>
        <strain evidence="1 2">SEMIA 4064</strain>
    </source>
</reference>
<dbReference type="Proteomes" id="UP000549882">
    <property type="component" value="Unassembled WGS sequence"/>
</dbReference>
<comment type="caution">
    <text evidence="1">The sequence shown here is derived from an EMBL/GenBank/DDBJ whole genome shotgun (WGS) entry which is preliminary data.</text>
</comment>
<keyword evidence="2" id="KW-1185">Reference proteome</keyword>
<protein>
    <submittedName>
        <fullName evidence="1">Uncharacterized protein</fullName>
    </submittedName>
</protein>
<organism evidence="1 2">
    <name type="scientific">Rhizobium paranaense</name>
    <dbReference type="NCBI Taxonomy" id="1650438"/>
    <lineage>
        <taxon>Bacteria</taxon>
        <taxon>Pseudomonadati</taxon>
        <taxon>Pseudomonadota</taxon>
        <taxon>Alphaproteobacteria</taxon>
        <taxon>Hyphomicrobiales</taxon>
        <taxon>Rhizobiaceae</taxon>
        <taxon>Rhizobium/Agrobacterium group</taxon>
        <taxon>Rhizobium</taxon>
    </lineage>
</organism>
<dbReference type="RefSeq" id="WP_107108787.1">
    <property type="nucleotide sequence ID" value="NZ_JACHBI010000012.1"/>
</dbReference>
<evidence type="ECO:0000313" key="2">
    <source>
        <dbReference type="Proteomes" id="UP000549882"/>
    </source>
</evidence>
<gene>
    <name evidence="1" type="ORF">GGD50_005049</name>
</gene>